<feature type="transmembrane region" description="Helical" evidence="1">
    <location>
        <begin position="20"/>
        <end position="37"/>
    </location>
</feature>
<reference evidence="2 3" key="1">
    <citation type="submission" date="2014-04" db="EMBL/GenBank/DDBJ databases">
        <title>Evolutionary Origins and Diversification of the Mycorrhizal Mutualists.</title>
        <authorList>
            <consortium name="DOE Joint Genome Institute"/>
            <consortium name="Mycorrhizal Genomics Consortium"/>
            <person name="Kohler A."/>
            <person name="Kuo A."/>
            <person name="Nagy L.G."/>
            <person name="Floudas D."/>
            <person name="Copeland A."/>
            <person name="Barry K.W."/>
            <person name="Cichocki N."/>
            <person name="Veneault-Fourrey C."/>
            <person name="LaButti K."/>
            <person name="Lindquist E.A."/>
            <person name="Lipzen A."/>
            <person name="Lundell T."/>
            <person name="Morin E."/>
            <person name="Murat C."/>
            <person name="Riley R."/>
            <person name="Ohm R."/>
            <person name="Sun H."/>
            <person name="Tunlid A."/>
            <person name="Henrissat B."/>
            <person name="Grigoriev I.V."/>
            <person name="Hibbett D.S."/>
            <person name="Martin F."/>
        </authorList>
    </citation>
    <scope>NUCLEOTIDE SEQUENCE [LARGE SCALE GENOMIC DNA]</scope>
    <source>
        <strain evidence="2 3">MD-312</strain>
    </source>
</reference>
<keyword evidence="1" id="KW-0812">Transmembrane</keyword>
<dbReference type="AlphaFoldDB" id="A0A0C9W907"/>
<dbReference type="HOGENOM" id="CLU_2694490_0_0_1"/>
<sequence>MLALYEIGEPFVQTSDCQLVRALITALSSVMMLLTIFKKYRDYEEYNASLLAVMYRDEIMYMLCITSKIVSQKI</sequence>
<accession>A0A0C9W907</accession>
<keyword evidence="1" id="KW-0472">Membrane</keyword>
<gene>
    <name evidence="2" type="ORF">HYDPIDRAFT_112656</name>
</gene>
<evidence type="ECO:0000313" key="3">
    <source>
        <dbReference type="Proteomes" id="UP000053820"/>
    </source>
</evidence>
<dbReference type="EMBL" id="KN839848">
    <property type="protein sequence ID" value="KIJ64118.1"/>
    <property type="molecule type" value="Genomic_DNA"/>
</dbReference>
<evidence type="ECO:0000313" key="2">
    <source>
        <dbReference type="EMBL" id="KIJ64118.1"/>
    </source>
</evidence>
<keyword evidence="3" id="KW-1185">Reference proteome</keyword>
<organism evidence="2 3">
    <name type="scientific">Hydnomerulius pinastri MD-312</name>
    <dbReference type="NCBI Taxonomy" id="994086"/>
    <lineage>
        <taxon>Eukaryota</taxon>
        <taxon>Fungi</taxon>
        <taxon>Dikarya</taxon>
        <taxon>Basidiomycota</taxon>
        <taxon>Agaricomycotina</taxon>
        <taxon>Agaricomycetes</taxon>
        <taxon>Agaricomycetidae</taxon>
        <taxon>Boletales</taxon>
        <taxon>Boletales incertae sedis</taxon>
        <taxon>Leucogyrophana</taxon>
    </lineage>
</organism>
<dbReference type="Proteomes" id="UP000053820">
    <property type="component" value="Unassembled WGS sequence"/>
</dbReference>
<proteinExistence type="predicted"/>
<protein>
    <submittedName>
        <fullName evidence="2">Uncharacterized protein</fullName>
    </submittedName>
</protein>
<feature type="non-terminal residue" evidence="2">
    <location>
        <position position="74"/>
    </location>
</feature>
<keyword evidence="1" id="KW-1133">Transmembrane helix</keyword>
<evidence type="ECO:0000256" key="1">
    <source>
        <dbReference type="SAM" id="Phobius"/>
    </source>
</evidence>
<name>A0A0C9W907_9AGAM</name>
<dbReference type="OrthoDB" id="3350812at2759"/>